<dbReference type="PANTHER" id="PTHR33048">
    <property type="entry name" value="PTH11-LIKE INTEGRAL MEMBRANE PROTEIN (AFU_ORTHOLOGUE AFUA_5G11245)"/>
    <property type="match status" value="1"/>
</dbReference>
<feature type="transmembrane region" description="Helical" evidence="7">
    <location>
        <begin position="73"/>
        <end position="95"/>
    </location>
</feature>
<evidence type="ECO:0000256" key="7">
    <source>
        <dbReference type="SAM" id="Phobius"/>
    </source>
</evidence>
<dbReference type="EMBL" id="NPIC01000001">
    <property type="protein sequence ID" value="RDL40095.1"/>
    <property type="molecule type" value="Genomic_DNA"/>
</dbReference>
<evidence type="ECO:0000256" key="2">
    <source>
        <dbReference type="ARBA" id="ARBA00022692"/>
    </source>
</evidence>
<dbReference type="AlphaFoldDB" id="A0A370TX44"/>
<feature type="transmembrane region" description="Helical" evidence="7">
    <location>
        <begin position="39"/>
        <end position="61"/>
    </location>
</feature>
<dbReference type="InterPro" id="IPR052337">
    <property type="entry name" value="SAT4-like"/>
</dbReference>
<dbReference type="Pfam" id="PF20684">
    <property type="entry name" value="Fung_rhodopsin"/>
    <property type="match status" value="1"/>
</dbReference>
<comment type="similarity">
    <text evidence="5">Belongs to the SAT4 family.</text>
</comment>
<evidence type="ECO:0000313" key="10">
    <source>
        <dbReference type="Proteomes" id="UP000254866"/>
    </source>
</evidence>
<sequence>MPSLNIDPSLLPLLVDLPAGTPPKGVEANFENPFTLAPLVHSIGSIFVFIMLCFVTARFYYKIFLIRRYTWDDLTCLIATLGTIEQLITASIISKAGAGTHQWDLKIGQIITNDFLIGGAAFVVSTLPTMMFAKLTFFIFYLQIFRPRPALARWIWAGALVSTGFYIATSIVQFYYLIPGAGQTWISKIDLNPNSPSATVGIVTACFGMASDFYLFFLAAAGIWQLQMQKERKLGIIGVFATGLLACIVSIVALIYRLQSKNGLDGTYQLLRPILLIIIELAVGVSCSCMPSVGNLTKRYSKQFSGLTSYFSLLRSRTYRRGSSRDERSQPEEYSGLRGTGDSNIHVDQSAQYSKLEGGELMQLQPVVTSGNRSRKWEMEAAVINVQQDVLQTREPRPVHDSRK</sequence>
<gene>
    <name evidence="9" type="ORF">BP5553_00074</name>
</gene>
<dbReference type="InterPro" id="IPR049326">
    <property type="entry name" value="Rhodopsin_dom_fungi"/>
</dbReference>
<dbReference type="PANTHER" id="PTHR33048:SF158">
    <property type="entry name" value="MEMBRANE PROTEIN PTH11-LIKE, PUTATIVE-RELATED"/>
    <property type="match status" value="1"/>
</dbReference>
<dbReference type="GeneID" id="43592923"/>
<name>A0A370TX44_9HELO</name>
<dbReference type="OrthoDB" id="444631at2759"/>
<feature type="transmembrane region" description="Helical" evidence="7">
    <location>
        <begin position="154"/>
        <end position="178"/>
    </location>
</feature>
<dbReference type="STRING" id="2656787.A0A370TX44"/>
<feature type="transmembrane region" description="Helical" evidence="7">
    <location>
        <begin position="115"/>
        <end position="142"/>
    </location>
</feature>
<feature type="domain" description="Rhodopsin" evidence="8">
    <location>
        <begin position="57"/>
        <end position="298"/>
    </location>
</feature>
<evidence type="ECO:0000313" key="9">
    <source>
        <dbReference type="EMBL" id="RDL40095.1"/>
    </source>
</evidence>
<feature type="transmembrane region" description="Helical" evidence="7">
    <location>
        <begin position="270"/>
        <end position="293"/>
    </location>
</feature>
<protein>
    <recommendedName>
        <fullName evidence="8">Rhodopsin domain-containing protein</fullName>
    </recommendedName>
</protein>
<dbReference type="Proteomes" id="UP000254866">
    <property type="component" value="Unassembled WGS sequence"/>
</dbReference>
<comment type="caution">
    <text evidence="9">The sequence shown here is derived from an EMBL/GenBank/DDBJ whole genome shotgun (WGS) entry which is preliminary data.</text>
</comment>
<reference evidence="9 10" key="1">
    <citation type="journal article" date="2018" name="IMA Fungus">
        <title>IMA Genome-F 9: Draft genome sequence of Annulohypoxylon stygium, Aspergillus mulundensis, Berkeleyomyces basicola (syn. Thielaviopsis basicola), Ceratocystis smalleyi, two Cercospora beticola strains, Coleophoma cylindrospora, Fusarium fracticaudum, Phialophora cf. hyalina, and Morchella septimelata.</title>
        <authorList>
            <person name="Wingfield B.D."/>
            <person name="Bills G.F."/>
            <person name="Dong Y."/>
            <person name="Huang W."/>
            <person name="Nel W.J."/>
            <person name="Swalarsk-Parry B.S."/>
            <person name="Vaghefi N."/>
            <person name="Wilken P.M."/>
            <person name="An Z."/>
            <person name="de Beer Z.W."/>
            <person name="De Vos L."/>
            <person name="Chen L."/>
            <person name="Duong T.A."/>
            <person name="Gao Y."/>
            <person name="Hammerbacher A."/>
            <person name="Kikkert J.R."/>
            <person name="Li Y."/>
            <person name="Li H."/>
            <person name="Li K."/>
            <person name="Li Q."/>
            <person name="Liu X."/>
            <person name="Ma X."/>
            <person name="Naidoo K."/>
            <person name="Pethybridge S.J."/>
            <person name="Sun J."/>
            <person name="Steenkamp E.T."/>
            <person name="van der Nest M.A."/>
            <person name="van Wyk S."/>
            <person name="Wingfield M.J."/>
            <person name="Xiong C."/>
            <person name="Yue Q."/>
            <person name="Zhang X."/>
        </authorList>
    </citation>
    <scope>NUCLEOTIDE SEQUENCE [LARGE SCALE GENOMIC DNA]</scope>
    <source>
        <strain evidence="9 10">BP 5553</strain>
    </source>
</reference>
<keyword evidence="4 7" id="KW-0472">Membrane</keyword>
<organism evidence="9 10">
    <name type="scientific">Venustampulla echinocandica</name>
    <dbReference type="NCBI Taxonomy" id="2656787"/>
    <lineage>
        <taxon>Eukaryota</taxon>
        <taxon>Fungi</taxon>
        <taxon>Dikarya</taxon>
        <taxon>Ascomycota</taxon>
        <taxon>Pezizomycotina</taxon>
        <taxon>Leotiomycetes</taxon>
        <taxon>Helotiales</taxon>
        <taxon>Pleuroascaceae</taxon>
        <taxon>Venustampulla</taxon>
    </lineage>
</organism>
<accession>A0A370TX44</accession>
<dbReference type="RefSeq" id="XP_031872751.1">
    <property type="nucleotide sequence ID" value="XM_032008697.1"/>
</dbReference>
<evidence type="ECO:0000256" key="4">
    <source>
        <dbReference type="ARBA" id="ARBA00023136"/>
    </source>
</evidence>
<evidence type="ECO:0000256" key="5">
    <source>
        <dbReference type="ARBA" id="ARBA00038359"/>
    </source>
</evidence>
<dbReference type="GO" id="GO:0016020">
    <property type="term" value="C:membrane"/>
    <property type="evidence" value="ECO:0007669"/>
    <property type="project" value="UniProtKB-SubCell"/>
</dbReference>
<feature type="transmembrane region" description="Helical" evidence="7">
    <location>
        <begin position="198"/>
        <end position="224"/>
    </location>
</feature>
<evidence type="ECO:0000259" key="8">
    <source>
        <dbReference type="Pfam" id="PF20684"/>
    </source>
</evidence>
<proteinExistence type="inferred from homology"/>
<keyword evidence="2 7" id="KW-0812">Transmembrane</keyword>
<feature type="transmembrane region" description="Helical" evidence="7">
    <location>
        <begin position="236"/>
        <end position="258"/>
    </location>
</feature>
<comment type="subcellular location">
    <subcellularLocation>
        <location evidence="1">Membrane</location>
        <topology evidence="1">Multi-pass membrane protein</topology>
    </subcellularLocation>
</comment>
<evidence type="ECO:0000256" key="3">
    <source>
        <dbReference type="ARBA" id="ARBA00022989"/>
    </source>
</evidence>
<evidence type="ECO:0000256" key="1">
    <source>
        <dbReference type="ARBA" id="ARBA00004141"/>
    </source>
</evidence>
<keyword evidence="10" id="KW-1185">Reference proteome</keyword>
<keyword evidence="3 7" id="KW-1133">Transmembrane helix</keyword>
<feature type="region of interest" description="Disordered" evidence="6">
    <location>
        <begin position="321"/>
        <end position="345"/>
    </location>
</feature>
<evidence type="ECO:0000256" key="6">
    <source>
        <dbReference type="SAM" id="MobiDB-lite"/>
    </source>
</evidence>